<dbReference type="Proteomes" id="UP001165186">
    <property type="component" value="Unassembled WGS sequence"/>
</dbReference>
<gene>
    <name evidence="1" type="primary">g9272</name>
    <name evidence="1" type="ORF">NpPPO83_00009272</name>
</gene>
<name>A0ACB5RR83_9PEZI</name>
<reference evidence="1" key="1">
    <citation type="submission" date="2024-09" db="EMBL/GenBank/DDBJ databases">
        <title>Draft Genome Sequences of Neofusicoccum parvum.</title>
        <authorList>
            <person name="Ashida A."/>
            <person name="Camagna M."/>
            <person name="Tanaka A."/>
            <person name="Takemoto D."/>
        </authorList>
    </citation>
    <scope>NUCLEOTIDE SEQUENCE</scope>
    <source>
        <strain evidence="1">PPO83</strain>
    </source>
</reference>
<protein>
    <submittedName>
        <fullName evidence="1">Uncharacterized protein</fullName>
    </submittedName>
</protein>
<evidence type="ECO:0000313" key="2">
    <source>
        <dbReference type="Proteomes" id="UP001165186"/>
    </source>
</evidence>
<dbReference type="EMBL" id="BSXG01000005">
    <property type="protein sequence ID" value="GME23020.1"/>
    <property type="molecule type" value="Genomic_DNA"/>
</dbReference>
<evidence type="ECO:0000313" key="1">
    <source>
        <dbReference type="EMBL" id="GME23020.1"/>
    </source>
</evidence>
<comment type="caution">
    <text evidence="1">The sequence shown here is derived from an EMBL/GenBank/DDBJ whole genome shotgun (WGS) entry which is preliminary data.</text>
</comment>
<accession>A0ACB5RR83</accession>
<keyword evidence="2" id="KW-1185">Reference proteome</keyword>
<sequence>MELFLSILPRFGFWDASDPSTTDDADEERWGLKELAPGTEPQLDLIAIHGLNGHRERTWTADNNVLWLRDLLPAEIPRARILTYGYDSRTHGTWEEDISRQTLNGHGIKLLQALSLKREKTKTTCRPIIFIAHSLGGIVLKSALIHATLTSPAHNEKHHAVKLSTYGIVFLGTPHQGANGVSLARMAARIVSVYGKTNDNALKHLEQHSEWLNDQLEQYKAISSDFDTKFCFEGTETLIMGRYKVLVVPPWSATVPGATNVDLIEIRKNHRNMVRFRSARDDDFTTIADHLSIMAEKAVDKIASAWSSLSAPTQKFANQIVHELGYLPLAVDHAGAYIFSQCLSLKEYPAAFNDNVKRVLSKQSRTYGFQDRHDPVFKTFETSFVKIENLDPVAAKILVLCSFYDNGDVPTDIFSSLANDQGNESLETTRTKLGLAKLHRLLDQNDEAETMYDDCIRVFTRERGSIALETTQALTGSGIVRWRQSRLSEARSLLESGIRGYKARLGSAHPETLVATEALGLVYKELAEYDEATQLIQEALENNTSNLGPEHPATVRNMQNLALCLIKLDRLDEAARLQQRVLEIGERQLGPLHPNVLRALHNMAYIHFLQGDHADAQPLCELAITGREKILGKDSLETYGSVELLGVIYFRRGELEEAQTILRRAIKGFRSQSSGAASGVLQMFRALDWLAQVCEARGDVEQAKLCYEEALEGHFQALGRKHPTTKKNLRSLQELLEKVGEVGEAEMVGRRFGDV</sequence>
<proteinExistence type="predicted"/>
<organism evidence="1 2">
    <name type="scientific">Neofusicoccum parvum</name>
    <dbReference type="NCBI Taxonomy" id="310453"/>
    <lineage>
        <taxon>Eukaryota</taxon>
        <taxon>Fungi</taxon>
        <taxon>Dikarya</taxon>
        <taxon>Ascomycota</taxon>
        <taxon>Pezizomycotina</taxon>
        <taxon>Dothideomycetes</taxon>
        <taxon>Dothideomycetes incertae sedis</taxon>
        <taxon>Botryosphaeriales</taxon>
        <taxon>Botryosphaeriaceae</taxon>
        <taxon>Neofusicoccum</taxon>
    </lineage>
</organism>